<keyword evidence="14" id="KW-1185">Reference proteome</keyword>
<dbReference type="InterPro" id="IPR036206">
    <property type="entry name" value="ThiamineP_synth_sf"/>
</dbReference>
<evidence type="ECO:0000256" key="11">
    <source>
        <dbReference type="RuleBase" id="RU004253"/>
    </source>
</evidence>
<dbReference type="AlphaFoldDB" id="A0A2N5XNC8"/>
<sequence length="204" mass="20739">MNLSVYFVTPHNPDDSLVLAALKGGASVIQLRDKTASDAVLIAQARRLVAMAEDFNIPLIINDRVEVALASGASGLHMGQSDGDPVAVRAALGLDKILGLSIENEVQLATMAALPKGTLDYIGAGPVRATASKLNHATPIGFETLARIAKAAPVPCVGIGGVKQADIATVKAAGCAGLAIVSAISGAVDPELATRQLVASWEAA</sequence>
<evidence type="ECO:0000256" key="6">
    <source>
        <dbReference type="ARBA" id="ARBA00047334"/>
    </source>
</evidence>
<dbReference type="GO" id="GO:0009229">
    <property type="term" value="P:thiamine diphosphate biosynthetic process"/>
    <property type="evidence" value="ECO:0007669"/>
    <property type="project" value="UniProtKB-UniRule"/>
</dbReference>
<feature type="binding site" evidence="9">
    <location>
        <begin position="130"/>
        <end position="132"/>
    </location>
    <ligand>
        <name>2-[(2R,5Z)-2-carboxy-4-methylthiazol-5(2H)-ylidene]ethyl phosphate</name>
        <dbReference type="ChEBI" id="CHEBI:62899"/>
    </ligand>
</feature>
<name>A0A2N5XNC8_9HYPH</name>
<accession>A0A2N5XNC8</accession>
<dbReference type="GO" id="GO:0004789">
    <property type="term" value="F:thiamine-phosphate diphosphorylase activity"/>
    <property type="evidence" value="ECO:0007669"/>
    <property type="project" value="UniProtKB-UniRule"/>
</dbReference>
<evidence type="ECO:0000256" key="3">
    <source>
        <dbReference type="ARBA" id="ARBA00022723"/>
    </source>
</evidence>
<dbReference type="CDD" id="cd00564">
    <property type="entry name" value="TMP_TenI"/>
    <property type="match status" value="1"/>
</dbReference>
<protein>
    <recommendedName>
        <fullName evidence="9">Thiamine-phosphate synthase</fullName>
        <shortName evidence="9">TP synthase</shortName>
        <shortName evidence="9">TPS</shortName>
        <ecNumber evidence="9">2.5.1.3</ecNumber>
    </recommendedName>
    <alternativeName>
        <fullName evidence="9">Thiamine-phosphate pyrophosphorylase</fullName>
        <shortName evidence="9">TMP pyrophosphorylase</shortName>
        <shortName evidence="9">TMP-PPase</shortName>
    </alternativeName>
</protein>
<keyword evidence="4 9" id="KW-0460">Magnesium</keyword>
<dbReference type="GO" id="GO:0005737">
    <property type="term" value="C:cytoplasm"/>
    <property type="evidence" value="ECO:0007669"/>
    <property type="project" value="TreeGrafter"/>
</dbReference>
<dbReference type="Pfam" id="PF02581">
    <property type="entry name" value="TMP-TENI"/>
    <property type="match status" value="1"/>
</dbReference>
<feature type="binding site" evidence="9">
    <location>
        <position position="63"/>
    </location>
    <ligand>
        <name>Mg(2+)</name>
        <dbReference type="ChEBI" id="CHEBI:18420"/>
    </ligand>
</feature>
<dbReference type="RefSeq" id="WP_101535227.1">
    <property type="nucleotide sequence ID" value="NZ_JBFHIU010000022.1"/>
</dbReference>
<keyword evidence="3 9" id="KW-0479">Metal-binding</keyword>
<feature type="binding site" evidence="9">
    <location>
        <position position="161"/>
    </location>
    <ligand>
        <name>2-[(2R,5Z)-2-carboxy-4-methylthiazol-5(2H)-ylidene]ethyl phosphate</name>
        <dbReference type="ChEBI" id="CHEBI:62899"/>
    </ligand>
</feature>
<evidence type="ECO:0000256" key="10">
    <source>
        <dbReference type="RuleBase" id="RU003826"/>
    </source>
</evidence>
<reference evidence="13 14" key="1">
    <citation type="submission" date="2018-01" db="EMBL/GenBank/DDBJ databases">
        <title>The draft genome sequence of Cohaesibacter sp. H1304.</title>
        <authorList>
            <person name="Wang N.-N."/>
            <person name="Du Z.-J."/>
        </authorList>
    </citation>
    <scope>NUCLEOTIDE SEQUENCE [LARGE SCALE GENOMIC DNA]</scope>
    <source>
        <strain evidence="13 14">H1304</strain>
    </source>
</reference>
<comment type="catalytic activity">
    <reaction evidence="6 9 10">
        <text>4-methyl-5-(2-phosphooxyethyl)-thiazole + 4-amino-2-methyl-5-(diphosphooxymethyl)pyrimidine + H(+) = thiamine phosphate + diphosphate</text>
        <dbReference type="Rhea" id="RHEA:22328"/>
        <dbReference type="ChEBI" id="CHEBI:15378"/>
        <dbReference type="ChEBI" id="CHEBI:33019"/>
        <dbReference type="ChEBI" id="CHEBI:37575"/>
        <dbReference type="ChEBI" id="CHEBI:57841"/>
        <dbReference type="ChEBI" id="CHEBI:58296"/>
        <dbReference type="EC" id="2.5.1.3"/>
    </reaction>
</comment>
<dbReference type="InterPro" id="IPR022998">
    <property type="entry name" value="ThiamineP_synth_TenI"/>
</dbReference>
<evidence type="ECO:0000256" key="7">
    <source>
        <dbReference type="ARBA" id="ARBA00047851"/>
    </source>
</evidence>
<dbReference type="GO" id="GO:0000287">
    <property type="term" value="F:magnesium ion binding"/>
    <property type="evidence" value="ECO:0007669"/>
    <property type="project" value="UniProtKB-UniRule"/>
</dbReference>
<evidence type="ECO:0000256" key="9">
    <source>
        <dbReference type="HAMAP-Rule" id="MF_00097"/>
    </source>
</evidence>
<comment type="caution">
    <text evidence="13">The sequence shown here is derived from an EMBL/GenBank/DDBJ whole genome shotgun (WGS) entry which is preliminary data.</text>
</comment>
<evidence type="ECO:0000256" key="4">
    <source>
        <dbReference type="ARBA" id="ARBA00022842"/>
    </source>
</evidence>
<gene>
    <name evidence="9 13" type="primary">thiE</name>
    <name evidence="13" type="ORF">C0081_17980</name>
</gene>
<dbReference type="SUPFAM" id="SSF51391">
    <property type="entry name" value="Thiamin phosphate synthase"/>
    <property type="match status" value="1"/>
</dbReference>
<dbReference type="Proteomes" id="UP000234881">
    <property type="component" value="Unassembled WGS sequence"/>
</dbReference>
<feature type="binding site" evidence="9">
    <location>
        <begin position="30"/>
        <end position="34"/>
    </location>
    <ligand>
        <name>4-amino-2-methyl-5-(diphosphooxymethyl)pyrimidine</name>
        <dbReference type="ChEBI" id="CHEBI:57841"/>
    </ligand>
</feature>
<comment type="catalytic activity">
    <reaction evidence="7 9 10">
        <text>2-(2-carboxy-4-methylthiazol-5-yl)ethyl phosphate + 4-amino-2-methyl-5-(diphosphooxymethyl)pyrimidine + 2 H(+) = thiamine phosphate + CO2 + diphosphate</text>
        <dbReference type="Rhea" id="RHEA:47848"/>
        <dbReference type="ChEBI" id="CHEBI:15378"/>
        <dbReference type="ChEBI" id="CHEBI:16526"/>
        <dbReference type="ChEBI" id="CHEBI:33019"/>
        <dbReference type="ChEBI" id="CHEBI:37575"/>
        <dbReference type="ChEBI" id="CHEBI:57841"/>
        <dbReference type="ChEBI" id="CHEBI:62890"/>
        <dbReference type="EC" id="2.5.1.3"/>
    </reaction>
</comment>
<evidence type="ECO:0000313" key="13">
    <source>
        <dbReference type="EMBL" id="PLW75985.1"/>
    </source>
</evidence>
<organism evidence="13 14">
    <name type="scientific">Cohaesibacter celericrescens</name>
    <dbReference type="NCBI Taxonomy" id="2067669"/>
    <lineage>
        <taxon>Bacteria</taxon>
        <taxon>Pseudomonadati</taxon>
        <taxon>Pseudomonadota</taxon>
        <taxon>Alphaproteobacteria</taxon>
        <taxon>Hyphomicrobiales</taxon>
        <taxon>Cohaesibacteraceae</taxon>
    </lineage>
</organism>
<comment type="function">
    <text evidence="9">Condenses 4-methyl-5-(beta-hydroxyethyl)thiazole monophosphate (THZ-P) and 2-methyl-4-amino-5-hydroxymethyl pyrimidine pyrophosphate (HMP-PP) to form thiamine monophosphate (TMP).</text>
</comment>
<keyword evidence="2 9" id="KW-0808">Transferase</keyword>
<dbReference type="InterPro" id="IPR013785">
    <property type="entry name" value="Aldolase_TIM"/>
</dbReference>
<evidence type="ECO:0000313" key="14">
    <source>
        <dbReference type="Proteomes" id="UP000234881"/>
    </source>
</evidence>
<dbReference type="InterPro" id="IPR034291">
    <property type="entry name" value="TMP_synthase"/>
</dbReference>
<dbReference type="Gene3D" id="3.20.20.70">
    <property type="entry name" value="Aldolase class I"/>
    <property type="match status" value="1"/>
</dbReference>
<comment type="pathway">
    <text evidence="1 9 11">Cofactor biosynthesis; thiamine diphosphate biosynthesis; thiamine phosphate from 4-amino-2-methyl-5-diphosphomethylpyrimidine and 4-methyl-5-(2-phosphoethyl)-thiazole: step 1/1.</text>
</comment>
<feature type="binding site" evidence="9">
    <location>
        <position position="133"/>
    </location>
    <ligand>
        <name>4-amino-2-methyl-5-(diphosphooxymethyl)pyrimidine</name>
        <dbReference type="ChEBI" id="CHEBI:57841"/>
    </ligand>
</feature>
<dbReference type="EMBL" id="PKUQ01000042">
    <property type="protein sequence ID" value="PLW75985.1"/>
    <property type="molecule type" value="Genomic_DNA"/>
</dbReference>
<dbReference type="OrthoDB" id="9810880at2"/>
<dbReference type="NCBIfam" id="TIGR00693">
    <property type="entry name" value="thiE"/>
    <property type="match status" value="1"/>
</dbReference>
<feature type="binding site" evidence="9">
    <location>
        <position position="62"/>
    </location>
    <ligand>
        <name>4-amino-2-methyl-5-(diphosphooxymethyl)pyrimidine</name>
        <dbReference type="ChEBI" id="CHEBI:57841"/>
    </ligand>
</feature>
<feature type="binding site" evidence="9">
    <location>
        <position position="101"/>
    </location>
    <ligand>
        <name>4-amino-2-methyl-5-(diphosphooxymethyl)pyrimidine</name>
        <dbReference type="ChEBI" id="CHEBI:57841"/>
    </ligand>
</feature>
<feature type="domain" description="Thiamine phosphate synthase/TenI" evidence="12">
    <location>
        <begin position="5"/>
        <end position="184"/>
    </location>
</feature>
<evidence type="ECO:0000256" key="8">
    <source>
        <dbReference type="ARBA" id="ARBA00047883"/>
    </source>
</evidence>
<evidence type="ECO:0000259" key="12">
    <source>
        <dbReference type="Pfam" id="PF02581"/>
    </source>
</evidence>
<comment type="cofactor">
    <cofactor evidence="9">
        <name>Mg(2+)</name>
        <dbReference type="ChEBI" id="CHEBI:18420"/>
    </cofactor>
    <text evidence="9">Binds 1 Mg(2+) ion per subunit.</text>
</comment>
<evidence type="ECO:0000256" key="5">
    <source>
        <dbReference type="ARBA" id="ARBA00022977"/>
    </source>
</evidence>
<evidence type="ECO:0000256" key="1">
    <source>
        <dbReference type="ARBA" id="ARBA00005165"/>
    </source>
</evidence>
<dbReference type="EC" id="2.5.1.3" evidence="9"/>
<proteinExistence type="inferred from homology"/>
<feature type="binding site" evidence="9">
    <location>
        <position position="82"/>
    </location>
    <ligand>
        <name>Mg(2+)</name>
        <dbReference type="ChEBI" id="CHEBI:18420"/>
    </ligand>
</feature>
<comment type="catalytic activity">
    <reaction evidence="8 9 10">
        <text>2-[(2R,5Z)-2-carboxy-4-methylthiazol-5(2H)-ylidene]ethyl phosphate + 4-amino-2-methyl-5-(diphosphooxymethyl)pyrimidine + 2 H(+) = thiamine phosphate + CO2 + diphosphate</text>
        <dbReference type="Rhea" id="RHEA:47844"/>
        <dbReference type="ChEBI" id="CHEBI:15378"/>
        <dbReference type="ChEBI" id="CHEBI:16526"/>
        <dbReference type="ChEBI" id="CHEBI:33019"/>
        <dbReference type="ChEBI" id="CHEBI:37575"/>
        <dbReference type="ChEBI" id="CHEBI:57841"/>
        <dbReference type="ChEBI" id="CHEBI:62899"/>
        <dbReference type="EC" id="2.5.1.3"/>
    </reaction>
</comment>
<feature type="binding site" evidence="9">
    <location>
        <begin position="181"/>
        <end position="182"/>
    </location>
    <ligand>
        <name>2-[(2R,5Z)-2-carboxy-4-methylthiazol-5(2H)-ylidene]ethyl phosphate</name>
        <dbReference type="ChEBI" id="CHEBI:62899"/>
    </ligand>
</feature>
<dbReference type="UniPathway" id="UPA00060">
    <property type="reaction ID" value="UER00141"/>
</dbReference>
<dbReference type="HAMAP" id="MF_00097">
    <property type="entry name" value="TMP_synthase"/>
    <property type="match status" value="1"/>
</dbReference>
<dbReference type="GO" id="GO:0009228">
    <property type="term" value="P:thiamine biosynthetic process"/>
    <property type="evidence" value="ECO:0007669"/>
    <property type="project" value="UniProtKB-KW"/>
</dbReference>
<keyword evidence="5 9" id="KW-0784">Thiamine biosynthesis</keyword>
<dbReference type="PANTHER" id="PTHR20857:SF15">
    <property type="entry name" value="THIAMINE-PHOSPHATE SYNTHASE"/>
    <property type="match status" value="1"/>
</dbReference>
<comment type="similarity">
    <text evidence="9 10">Belongs to the thiamine-phosphate synthase family.</text>
</comment>
<evidence type="ECO:0000256" key="2">
    <source>
        <dbReference type="ARBA" id="ARBA00022679"/>
    </source>
</evidence>
<dbReference type="PANTHER" id="PTHR20857">
    <property type="entry name" value="THIAMINE-PHOSPHATE PYROPHOSPHORYLASE"/>
    <property type="match status" value="1"/>
</dbReference>